<dbReference type="Gene3D" id="2.30.42.10">
    <property type="match status" value="1"/>
</dbReference>
<name>A0A1A8BAX2_NOTFU</name>
<proteinExistence type="predicted"/>
<reference evidence="2" key="1">
    <citation type="submission" date="2016-05" db="EMBL/GenBank/DDBJ databases">
        <authorList>
            <person name="Lavstsen T."/>
            <person name="Jespersen J.S."/>
        </authorList>
    </citation>
    <scope>NUCLEOTIDE SEQUENCE</scope>
    <source>
        <tissue evidence="2">Brain</tissue>
    </source>
</reference>
<dbReference type="AlphaFoldDB" id="A0A1A8BAX2"/>
<dbReference type="Gene3D" id="1.10.150.50">
    <property type="entry name" value="Transcription Factor, Ets-1"/>
    <property type="match status" value="1"/>
</dbReference>
<feature type="region of interest" description="Disordered" evidence="1">
    <location>
        <begin position="62"/>
        <end position="82"/>
    </location>
</feature>
<evidence type="ECO:0000256" key="1">
    <source>
        <dbReference type="SAM" id="MobiDB-lite"/>
    </source>
</evidence>
<sequence>MLKTDLHLLSNRAGMDTYTHQKRPLMRSCSFGDTTTQSSTFQTLSQTTNLCKERKGLSRERRKTVASCIPPSMDQNGNSTEKDVNRQVYKSLSELNTEEVCKWFTSIGLQKCLPFIREAQLCGADLASVDSTTLDILHIITLEDREQLLSAIYNELHPPSTMTRTLDSMLGPDNVETFTATLASMTKSKSSPHVSCLSMRQRSLKLSRNPSHNLTASRTSQMIEITINASEQIVHLRTPKETTVGKIMGSCVKMLGMTDDKSSLILKEHQDSPEQLSPDRQIGSILTSKSENGQLELYLCKTDKSTSPDLHHTPEINSPKETDRSNENVLDNHPAKEERIRELNQQVDSLQNVVLQVQELHHGLVAFCSELKTMDTDVNVDGLGSAELRERLEVVNSQLMEKRQNFLILRDNVNNSTAHGNKQLEVRLLEKMKLNCQVFKEEITIVHLNRQAAHLQKALQESCVKEKAQEKALSVGNLSQLVSPQSPAMLMVIQENQGPDGHYGFTCGCREEGGLVVVEVDNSHLCVDDRLVEVNGVSVVSSTLEELTDLLSGPNAQMVVIRRLPPTLASHLLQQPMVRPEPAETLCPKRDAVTMETHPQRKLIAI</sequence>
<dbReference type="InterPro" id="IPR013761">
    <property type="entry name" value="SAM/pointed_sf"/>
</dbReference>
<dbReference type="InterPro" id="IPR036034">
    <property type="entry name" value="PDZ_sf"/>
</dbReference>
<gene>
    <name evidence="2" type="primary">Nfu_g_1_016113</name>
</gene>
<dbReference type="EMBL" id="HADY01025301">
    <property type="protein sequence ID" value="SBP63786.1"/>
    <property type="molecule type" value="Transcribed_RNA"/>
</dbReference>
<dbReference type="SUPFAM" id="SSF47769">
    <property type="entry name" value="SAM/Pointed domain"/>
    <property type="match status" value="1"/>
</dbReference>
<organism evidence="2">
    <name type="scientific">Nothobranchius furzeri</name>
    <name type="common">Turquoise killifish</name>
    <dbReference type="NCBI Taxonomy" id="105023"/>
    <lineage>
        <taxon>Eukaryota</taxon>
        <taxon>Metazoa</taxon>
        <taxon>Chordata</taxon>
        <taxon>Craniata</taxon>
        <taxon>Vertebrata</taxon>
        <taxon>Euteleostomi</taxon>
        <taxon>Actinopterygii</taxon>
        <taxon>Neopterygii</taxon>
        <taxon>Teleostei</taxon>
        <taxon>Neoteleostei</taxon>
        <taxon>Acanthomorphata</taxon>
        <taxon>Ovalentaria</taxon>
        <taxon>Atherinomorphae</taxon>
        <taxon>Cyprinodontiformes</taxon>
        <taxon>Nothobranchiidae</taxon>
        <taxon>Nothobranchius</taxon>
    </lineage>
</organism>
<protein>
    <recommendedName>
        <fullName evidence="3">PDZ domain-containing protein</fullName>
    </recommendedName>
</protein>
<dbReference type="PANTHER" id="PTHR12573:SF4">
    <property type="entry name" value="AT09986P-RELATED"/>
    <property type="match status" value="1"/>
</dbReference>
<dbReference type="KEGG" id="nfu:107375453"/>
<dbReference type="OMA" id="HGLVAFC"/>
<feature type="region of interest" description="Disordered" evidence="1">
    <location>
        <begin position="303"/>
        <end position="328"/>
    </location>
</feature>
<evidence type="ECO:0000313" key="2">
    <source>
        <dbReference type="EMBL" id="SBP63786.1"/>
    </source>
</evidence>
<reference evidence="2" key="2">
    <citation type="submission" date="2016-06" db="EMBL/GenBank/DDBJ databases">
        <title>The genome of a short-lived fish provides insights into sex chromosome evolution and the genetic control of aging.</title>
        <authorList>
            <person name="Reichwald K."/>
            <person name="Felder M."/>
            <person name="Petzold A."/>
            <person name="Koch P."/>
            <person name="Groth M."/>
            <person name="Platzer M."/>
        </authorList>
    </citation>
    <scope>NUCLEOTIDE SEQUENCE</scope>
    <source>
        <tissue evidence="2">Brain</tissue>
    </source>
</reference>
<evidence type="ECO:0008006" key="3">
    <source>
        <dbReference type="Google" id="ProtNLM"/>
    </source>
</evidence>
<dbReference type="PANTHER" id="PTHR12573">
    <property type="entry name" value="AT09986P-RELATED"/>
    <property type="match status" value="1"/>
</dbReference>
<dbReference type="OrthoDB" id="449487at2759"/>
<accession>A0A1A8BAX2</accession>
<dbReference type="SUPFAM" id="SSF50156">
    <property type="entry name" value="PDZ domain-like"/>
    <property type="match status" value="1"/>
</dbReference>
<feature type="compositionally biased region" description="Basic and acidic residues" evidence="1">
    <location>
        <begin position="303"/>
        <end position="326"/>
    </location>
</feature>